<evidence type="ECO:0000256" key="1">
    <source>
        <dbReference type="SAM" id="SignalP"/>
    </source>
</evidence>
<dbReference type="EMBL" id="JBFTEZ010000002">
    <property type="protein sequence ID" value="MEX6464646.1"/>
    <property type="molecule type" value="Genomic_DNA"/>
</dbReference>
<dbReference type="Proteomes" id="UP001206890">
    <property type="component" value="Unassembled WGS sequence"/>
</dbReference>
<reference evidence="2" key="1">
    <citation type="submission" date="2022-04" db="EMBL/GenBank/DDBJ databases">
        <title>Human microbiome associated bacterial genomes.</title>
        <authorList>
            <person name="Sandstrom S."/>
            <person name="Salamzade R."/>
            <person name="Kalan L.R."/>
        </authorList>
    </citation>
    <scope>NUCLEOTIDE SEQUENCE</scope>
    <source>
        <strain evidence="2">P3-SID1762</strain>
    </source>
</reference>
<dbReference type="Proteomes" id="UP001560293">
    <property type="component" value="Unassembled WGS sequence"/>
</dbReference>
<keyword evidence="5" id="KW-1185">Reference proteome</keyword>
<evidence type="ECO:0000313" key="2">
    <source>
        <dbReference type="EMBL" id="MCT2119158.1"/>
    </source>
</evidence>
<accession>A0AAW5QCE6</accession>
<organism evidence="2 4">
    <name type="scientific">Dietzia cinnamea</name>
    <dbReference type="NCBI Taxonomy" id="321318"/>
    <lineage>
        <taxon>Bacteria</taxon>
        <taxon>Bacillati</taxon>
        <taxon>Actinomycetota</taxon>
        <taxon>Actinomycetes</taxon>
        <taxon>Mycobacteriales</taxon>
        <taxon>Dietziaceae</taxon>
        <taxon>Dietzia</taxon>
    </lineage>
</organism>
<dbReference type="EMBL" id="JALXTC010000111">
    <property type="protein sequence ID" value="MCT2119158.1"/>
    <property type="molecule type" value="Genomic_DNA"/>
</dbReference>
<evidence type="ECO:0000313" key="4">
    <source>
        <dbReference type="Proteomes" id="UP001206890"/>
    </source>
</evidence>
<name>A0AAW5QCE6_9ACTN</name>
<reference evidence="3" key="3">
    <citation type="submission" date="2024-07" db="EMBL/GenBank/DDBJ databases">
        <authorList>
            <person name="Wildschutte H."/>
        </authorList>
    </citation>
    <scope>NUCLEOTIDE SEQUENCE</scope>
    <source>
        <strain evidence="3">N60</strain>
    </source>
</reference>
<feature type="chain" id="PRO_5043947151" evidence="1">
    <location>
        <begin position="23"/>
        <end position="70"/>
    </location>
</feature>
<comment type="caution">
    <text evidence="2">The sequence shown here is derived from an EMBL/GenBank/DDBJ whole genome shotgun (WGS) entry which is preliminary data.</text>
</comment>
<reference evidence="5" key="2">
    <citation type="submission" date="2024-07" db="EMBL/GenBank/DDBJ databases">
        <title>Pseudomonas strain that inhibits Aeromonas fish pathogens.</title>
        <authorList>
            <person name="Wildschutte H."/>
        </authorList>
    </citation>
    <scope>NUCLEOTIDE SEQUENCE [LARGE SCALE GENOMIC DNA]</scope>
    <source>
        <strain evidence="5">n60</strain>
    </source>
</reference>
<sequence>MLSTMAMAVAFLVTGQTVVANAAPASDPMREQRNVQMTRSFSDNELSPGEQFTVTYTFYNDGREERTGDN</sequence>
<keyword evidence="1" id="KW-0732">Signal</keyword>
<gene>
    <name evidence="3" type="ORF">AB6N35_09850</name>
    <name evidence="2" type="ORF">M3D93_15605</name>
</gene>
<protein>
    <submittedName>
        <fullName evidence="2">Uncharacterized protein</fullName>
    </submittedName>
</protein>
<dbReference type="RefSeq" id="WP_141764085.1">
    <property type="nucleotide sequence ID" value="NZ_JALXRO010000124.1"/>
</dbReference>
<proteinExistence type="predicted"/>
<evidence type="ECO:0000313" key="3">
    <source>
        <dbReference type="EMBL" id="MEX6464646.1"/>
    </source>
</evidence>
<feature type="signal peptide" evidence="1">
    <location>
        <begin position="1"/>
        <end position="22"/>
    </location>
</feature>
<evidence type="ECO:0000313" key="5">
    <source>
        <dbReference type="Proteomes" id="UP001560293"/>
    </source>
</evidence>
<dbReference type="AlphaFoldDB" id="A0AAW5QCE6"/>